<dbReference type="AlphaFoldDB" id="A0ABD3M4M0"/>
<dbReference type="PANTHER" id="PTHR11102">
    <property type="entry name" value="SEL-1-LIKE PROTEIN"/>
    <property type="match status" value="1"/>
</dbReference>
<reference evidence="3 4" key="1">
    <citation type="submission" date="2024-10" db="EMBL/GenBank/DDBJ databases">
        <title>Updated reference genomes for cyclostephanoid diatoms.</title>
        <authorList>
            <person name="Roberts W.R."/>
            <person name="Alverson A.J."/>
        </authorList>
    </citation>
    <scope>NUCLEOTIDE SEQUENCE [LARGE SCALE GENOMIC DNA]</scope>
    <source>
        <strain evidence="3 4">AJA232-27</strain>
    </source>
</reference>
<dbReference type="InterPro" id="IPR011990">
    <property type="entry name" value="TPR-like_helical_dom_sf"/>
</dbReference>
<dbReference type="InterPro" id="IPR006597">
    <property type="entry name" value="Sel1-like"/>
</dbReference>
<dbReference type="PANTHER" id="PTHR11102:SF147">
    <property type="entry name" value="SEL1L ADAPTOR SUBUNIT OF ERAD E3 UBIQUITIN LIGASE"/>
    <property type="match status" value="1"/>
</dbReference>
<feature type="region of interest" description="Disordered" evidence="2">
    <location>
        <begin position="153"/>
        <end position="174"/>
    </location>
</feature>
<evidence type="ECO:0000313" key="4">
    <source>
        <dbReference type="Proteomes" id="UP001530293"/>
    </source>
</evidence>
<evidence type="ECO:0000313" key="3">
    <source>
        <dbReference type="EMBL" id="KAL3757676.1"/>
    </source>
</evidence>
<dbReference type="Proteomes" id="UP001530293">
    <property type="component" value="Unassembled WGS sequence"/>
</dbReference>
<name>A0ABD3M4M0_9STRA</name>
<proteinExistence type="inferred from homology"/>
<evidence type="ECO:0000256" key="2">
    <source>
        <dbReference type="SAM" id="MobiDB-lite"/>
    </source>
</evidence>
<accession>A0ABD3M4M0</accession>
<gene>
    <name evidence="3" type="ORF">ACHAWU_004461</name>
</gene>
<feature type="compositionally biased region" description="Basic residues" evidence="2">
    <location>
        <begin position="154"/>
        <end position="164"/>
    </location>
</feature>
<dbReference type="SUPFAM" id="SSF81901">
    <property type="entry name" value="HCP-like"/>
    <property type="match status" value="2"/>
</dbReference>
<dbReference type="EMBL" id="JALLBG020000255">
    <property type="protein sequence ID" value="KAL3757676.1"/>
    <property type="molecule type" value="Genomic_DNA"/>
</dbReference>
<dbReference type="InterPro" id="IPR050767">
    <property type="entry name" value="Sel1_AlgK"/>
</dbReference>
<evidence type="ECO:0000256" key="1">
    <source>
        <dbReference type="ARBA" id="ARBA00038101"/>
    </source>
</evidence>
<comment type="caution">
    <text evidence="3">The sequence shown here is derived from an EMBL/GenBank/DDBJ whole genome shotgun (WGS) entry which is preliminary data.</text>
</comment>
<comment type="similarity">
    <text evidence="1">Belongs to the sel-1 family.</text>
</comment>
<organism evidence="3 4">
    <name type="scientific">Discostella pseudostelligera</name>
    <dbReference type="NCBI Taxonomy" id="259834"/>
    <lineage>
        <taxon>Eukaryota</taxon>
        <taxon>Sar</taxon>
        <taxon>Stramenopiles</taxon>
        <taxon>Ochrophyta</taxon>
        <taxon>Bacillariophyta</taxon>
        <taxon>Coscinodiscophyceae</taxon>
        <taxon>Thalassiosirophycidae</taxon>
        <taxon>Stephanodiscales</taxon>
        <taxon>Stephanodiscaceae</taxon>
        <taxon>Discostella</taxon>
    </lineage>
</organism>
<protein>
    <submittedName>
        <fullName evidence="3">Uncharacterized protein</fullName>
    </submittedName>
</protein>
<sequence length="632" mass="70202">MVAILRCSFRHYHHIANYNSTSHAIAGANALAAPQWSSSTTTTCAPPPQPQPPSVSWTTRHRLHFRSIPLPVGTPFRTLSFSNSASITHDYNEVINTNDSANANDVVIDETILTKLGTECYQRALDALEHSSRIQKLHEELLLKEQFEAMERQRQKKSMGRNRPRQVQQTQTDAHVPRIEGSTNTKDHDVGMAVIRTIVKQSQKLANERPAIQVERWTAAAGGDSNGSCSGDTTTCGHQPGNNDYENDEEYWKSLARQYMEESALRYGYGLALVQLGNDALERAKEEDAQEEEKADASSTSSRTTPCLFDVERCKQWIDESPIQLATILNLVANGRSDNSDGNDASSQMSYHRRLALHLYAAASTRGSPEGYYNHGHLLWDAFQFTSAMISFYKAMELGDADAMYFVAAQYLSYEDEESNDDEAGSGNDEFSLTAIHDEHGATIMEMLHTPKVASRDTPTSLPMAHPIHRHGLALLRHAAHQYSHGPALHHLALLHNEHGNIQDFCNYLTKAANMGNPDSLFLRGHCRYFGTDGFDKDASAAMMDFMAAAENGHVDAMVSAGALLHRGVMSDDGKKIIIERDQRRAFELYQRAGELGSIEGWRNVVSCYATGEGVPMCMDTAKYIANTMLKE</sequence>
<dbReference type="SMART" id="SM00671">
    <property type="entry name" value="SEL1"/>
    <property type="match status" value="3"/>
</dbReference>
<dbReference type="Gene3D" id="1.25.40.10">
    <property type="entry name" value="Tetratricopeptide repeat domain"/>
    <property type="match status" value="2"/>
</dbReference>
<keyword evidence="4" id="KW-1185">Reference proteome</keyword>